<name>A0AAE1Q6M1_9EUCA</name>
<organism evidence="2 3">
    <name type="scientific">Petrolisthes manimaculis</name>
    <dbReference type="NCBI Taxonomy" id="1843537"/>
    <lineage>
        <taxon>Eukaryota</taxon>
        <taxon>Metazoa</taxon>
        <taxon>Ecdysozoa</taxon>
        <taxon>Arthropoda</taxon>
        <taxon>Crustacea</taxon>
        <taxon>Multicrustacea</taxon>
        <taxon>Malacostraca</taxon>
        <taxon>Eumalacostraca</taxon>
        <taxon>Eucarida</taxon>
        <taxon>Decapoda</taxon>
        <taxon>Pleocyemata</taxon>
        <taxon>Anomura</taxon>
        <taxon>Galatheoidea</taxon>
        <taxon>Porcellanidae</taxon>
        <taxon>Petrolisthes</taxon>
    </lineage>
</organism>
<reference evidence="2" key="1">
    <citation type="submission" date="2023-11" db="EMBL/GenBank/DDBJ databases">
        <title>Genome assemblies of two species of porcelain crab, Petrolisthes cinctipes and Petrolisthes manimaculis (Anomura: Porcellanidae).</title>
        <authorList>
            <person name="Angst P."/>
        </authorList>
    </citation>
    <scope>NUCLEOTIDE SEQUENCE</scope>
    <source>
        <strain evidence="2">PB745_02</strain>
        <tissue evidence="2">Gill</tissue>
    </source>
</reference>
<evidence type="ECO:0000256" key="1">
    <source>
        <dbReference type="SAM" id="SignalP"/>
    </source>
</evidence>
<keyword evidence="1" id="KW-0732">Signal</keyword>
<proteinExistence type="predicted"/>
<gene>
    <name evidence="2" type="ORF">Pmani_008466</name>
</gene>
<evidence type="ECO:0000313" key="2">
    <source>
        <dbReference type="EMBL" id="KAK4320684.1"/>
    </source>
</evidence>
<feature type="chain" id="PRO_5042039904" evidence="1">
    <location>
        <begin position="20"/>
        <end position="216"/>
    </location>
</feature>
<dbReference type="AlphaFoldDB" id="A0AAE1Q6M1"/>
<dbReference type="EMBL" id="JAWZYT010000646">
    <property type="protein sequence ID" value="KAK4320684.1"/>
    <property type="molecule type" value="Genomic_DNA"/>
</dbReference>
<comment type="caution">
    <text evidence="2">The sequence shown here is derived from an EMBL/GenBank/DDBJ whole genome shotgun (WGS) entry which is preliminary data.</text>
</comment>
<evidence type="ECO:0000313" key="3">
    <source>
        <dbReference type="Proteomes" id="UP001292094"/>
    </source>
</evidence>
<protein>
    <submittedName>
        <fullName evidence="2">Uncharacterized protein</fullName>
    </submittedName>
</protein>
<sequence length="216" mass="24025">MSSTIVDLLVLSLAVCCSAWEATAPQDTFYECPIIQECKYIDATLIPTSIHVQTNLVPYQTLDIIPEYTTMTVPRTKVVYETVTASVEPLLITATTVVPSTIVVVVNQIDNITSTLSSTVLVKVTQTSYNLFTVPHSETIVKSANADLTIYKTVEDMITNQVYSTVYFTSTLARALVRTSWVTSYLHSTFFSTTTVYEPYYHTVTSTIIRTEQACQ</sequence>
<accession>A0AAE1Q6M1</accession>
<dbReference type="Proteomes" id="UP001292094">
    <property type="component" value="Unassembled WGS sequence"/>
</dbReference>
<keyword evidence="3" id="KW-1185">Reference proteome</keyword>
<feature type="signal peptide" evidence="1">
    <location>
        <begin position="1"/>
        <end position="19"/>
    </location>
</feature>